<dbReference type="RefSeq" id="WP_377926795.1">
    <property type="nucleotide sequence ID" value="NZ_JBHUEM010000003.1"/>
</dbReference>
<keyword evidence="2" id="KW-1185">Reference proteome</keyword>
<sequence length="79" mass="9862">MRQDIRSYIKNDTELTKYIREQPYWYRRLSRDPDQLNTFVLSSREHYRKTIPHKVQQFSEQLQMASMMINMFQVMREND</sequence>
<organism evidence="1 2">
    <name type="scientific">Bacillus salitolerans</name>
    <dbReference type="NCBI Taxonomy" id="1437434"/>
    <lineage>
        <taxon>Bacteria</taxon>
        <taxon>Bacillati</taxon>
        <taxon>Bacillota</taxon>
        <taxon>Bacilli</taxon>
        <taxon>Bacillales</taxon>
        <taxon>Bacillaceae</taxon>
        <taxon>Bacillus</taxon>
    </lineage>
</organism>
<dbReference type="Pfam" id="PF14003">
    <property type="entry name" value="YlbE"/>
    <property type="match status" value="1"/>
</dbReference>
<gene>
    <name evidence="1" type="ORF">ACFSCX_03850</name>
</gene>
<reference evidence="2" key="1">
    <citation type="journal article" date="2019" name="Int. J. Syst. Evol. Microbiol.">
        <title>The Global Catalogue of Microorganisms (GCM) 10K type strain sequencing project: providing services to taxonomists for standard genome sequencing and annotation.</title>
        <authorList>
            <consortium name="The Broad Institute Genomics Platform"/>
            <consortium name="The Broad Institute Genome Sequencing Center for Infectious Disease"/>
            <person name="Wu L."/>
            <person name="Ma J."/>
        </authorList>
    </citation>
    <scope>NUCLEOTIDE SEQUENCE [LARGE SCALE GENOMIC DNA]</scope>
    <source>
        <strain evidence="2">CCUG 49339</strain>
    </source>
</reference>
<dbReference type="EMBL" id="JBHUEM010000003">
    <property type="protein sequence ID" value="MFD1735691.1"/>
    <property type="molecule type" value="Genomic_DNA"/>
</dbReference>
<accession>A0ABW4LKP6</accession>
<dbReference type="InterPro" id="IPR025613">
    <property type="entry name" value="YlbE"/>
</dbReference>
<name>A0ABW4LKP6_9BACI</name>
<evidence type="ECO:0000313" key="2">
    <source>
        <dbReference type="Proteomes" id="UP001597214"/>
    </source>
</evidence>
<protein>
    <submittedName>
        <fullName evidence="1">YlbE-like family protein</fullName>
    </submittedName>
</protein>
<comment type="caution">
    <text evidence="1">The sequence shown here is derived from an EMBL/GenBank/DDBJ whole genome shotgun (WGS) entry which is preliminary data.</text>
</comment>
<evidence type="ECO:0000313" key="1">
    <source>
        <dbReference type="EMBL" id="MFD1735691.1"/>
    </source>
</evidence>
<proteinExistence type="predicted"/>
<dbReference type="Proteomes" id="UP001597214">
    <property type="component" value="Unassembled WGS sequence"/>
</dbReference>